<dbReference type="FunFam" id="3.30.300.30:FF:000007">
    <property type="entry name" value="4-coumarate--CoA ligase 2"/>
    <property type="match status" value="1"/>
</dbReference>
<dbReference type="Pfam" id="PF13193">
    <property type="entry name" value="AMP-binding_C"/>
    <property type="match status" value="1"/>
</dbReference>
<comment type="similarity">
    <text evidence="1">Belongs to the ATP-dependent AMP-binding enzyme family.</text>
</comment>
<dbReference type="Gene3D" id="3.30.300.30">
    <property type="match status" value="1"/>
</dbReference>
<organism evidence="7 8">
    <name type="scientific">Riccia fluitans</name>
    <dbReference type="NCBI Taxonomy" id="41844"/>
    <lineage>
        <taxon>Eukaryota</taxon>
        <taxon>Viridiplantae</taxon>
        <taxon>Streptophyta</taxon>
        <taxon>Embryophyta</taxon>
        <taxon>Marchantiophyta</taxon>
        <taxon>Marchantiopsida</taxon>
        <taxon>Marchantiidae</taxon>
        <taxon>Marchantiales</taxon>
        <taxon>Ricciaceae</taxon>
        <taxon>Riccia</taxon>
    </lineage>
</organism>
<sequence length="545" mass="59879">MGYEKNGYREYDGIYDSTIEWNPLPRNTDFTTYCIFQQQNWENVALVDSITGGKVTYGELKTRVLSISSGLAQKGVKKGDVVMICMPNSIHWPVLFHGTLHSGAIVTTCNPLSTFNDISRQAKDSGAAYLITVPELWEKVRGLNLPLVLNDIDGLGVRKPFDGPPPLARLSVLMGADPRRAPRVKFQETDIAVLLYSSGTTGPSKGVILTHLNCVAGVNHSFALRDVVEGIYIVGIIIPLFHVMGLIPVCNYALRRGSQLIIFPKFDLDLMLGAVQRYKITHLGLVPPILVLLAKSPVVDKYDLSSLKLIGYGAAPAGDVTGVSKRIKDVILRQGYGMTETAAAATGVRPGDFDFANKYNSCGHLGCYIQAKIVDVSTGKPLPPNQEGELWLRGLHIMAGYWKNEKATAETIDKDGWLHTGDLAKIDDNGFVYIVDRLKELIKYKGFQVAPSELERVILNHPEIMDTAVIPFPDEEAGEIPVAFIVKRTGSTLTAADVIQFVADQVSPYKKVRRVVFISSIPKLESGKLLRRDLKKVLTSSTSKL</sequence>
<dbReference type="GO" id="GO:0016207">
    <property type="term" value="F:4-coumarate-CoA ligase activity"/>
    <property type="evidence" value="ECO:0007669"/>
    <property type="project" value="UniProtKB-EC"/>
</dbReference>
<comment type="caution">
    <text evidence="7">The sequence shown here is derived from an EMBL/GenBank/DDBJ whole genome shotgun (WGS) entry which is preliminary data.</text>
</comment>
<dbReference type="PANTHER" id="PTHR24096:SF149">
    <property type="entry name" value="AMP-BINDING DOMAIN-CONTAINING PROTEIN-RELATED"/>
    <property type="match status" value="1"/>
</dbReference>
<dbReference type="InterPro" id="IPR000873">
    <property type="entry name" value="AMP-dep_synth/lig_dom"/>
</dbReference>
<dbReference type="SUPFAM" id="SSF56801">
    <property type="entry name" value="Acetyl-CoA synthetase-like"/>
    <property type="match status" value="1"/>
</dbReference>
<dbReference type="Gene3D" id="3.40.50.12780">
    <property type="entry name" value="N-terminal domain of ligase-like"/>
    <property type="match status" value="1"/>
</dbReference>
<dbReference type="Pfam" id="PF00501">
    <property type="entry name" value="AMP-binding"/>
    <property type="match status" value="1"/>
</dbReference>
<feature type="domain" description="AMP-binding enzyme C-terminal" evidence="6">
    <location>
        <begin position="453"/>
        <end position="528"/>
    </location>
</feature>
<protein>
    <recommendedName>
        <fullName evidence="2">4-coumarate--CoA ligase</fullName>
        <ecNumber evidence="2">6.2.1.12</ecNumber>
    </recommendedName>
</protein>
<dbReference type="EC" id="6.2.1.12" evidence="2"/>
<dbReference type="Proteomes" id="UP001605036">
    <property type="component" value="Unassembled WGS sequence"/>
</dbReference>
<dbReference type="EMBL" id="JBHFFA010000001">
    <property type="protein sequence ID" value="KAL2652451.1"/>
    <property type="molecule type" value="Genomic_DNA"/>
</dbReference>
<evidence type="ECO:0000256" key="3">
    <source>
        <dbReference type="ARBA" id="ARBA00022598"/>
    </source>
</evidence>
<reference evidence="7 8" key="1">
    <citation type="submission" date="2024-09" db="EMBL/GenBank/DDBJ databases">
        <title>Chromosome-scale assembly of Riccia fluitans.</title>
        <authorList>
            <person name="Paukszto L."/>
            <person name="Sawicki J."/>
            <person name="Karawczyk K."/>
            <person name="Piernik-Szablinska J."/>
            <person name="Szczecinska M."/>
            <person name="Mazdziarz M."/>
        </authorList>
    </citation>
    <scope>NUCLEOTIDE SEQUENCE [LARGE SCALE GENOMIC DNA]</scope>
    <source>
        <strain evidence="7">Rf_01</strain>
        <tissue evidence="7">Aerial parts of the thallus</tissue>
    </source>
</reference>
<evidence type="ECO:0000313" key="7">
    <source>
        <dbReference type="EMBL" id="KAL2652451.1"/>
    </source>
</evidence>
<dbReference type="InterPro" id="IPR045851">
    <property type="entry name" value="AMP-bd_C_sf"/>
</dbReference>
<evidence type="ECO:0000256" key="4">
    <source>
        <dbReference type="ARBA" id="ARBA00034252"/>
    </source>
</evidence>
<accession>A0ABD1ZNK1</accession>
<dbReference type="AlphaFoldDB" id="A0ABD1ZNK1"/>
<dbReference type="CDD" id="cd05904">
    <property type="entry name" value="4CL"/>
    <property type="match status" value="1"/>
</dbReference>
<keyword evidence="3" id="KW-0436">Ligase</keyword>
<dbReference type="InterPro" id="IPR042099">
    <property type="entry name" value="ANL_N_sf"/>
</dbReference>
<dbReference type="PANTHER" id="PTHR24096">
    <property type="entry name" value="LONG-CHAIN-FATTY-ACID--COA LIGASE"/>
    <property type="match status" value="1"/>
</dbReference>
<evidence type="ECO:0000256" key="2">
    <source>
        <dbReference type="ARBA" id="ARBA00012959"/>
    </source>
</evidence>
<dbReference type="InterPro" id="IPR020845">
    <property type="entry name" value="AMP-binding_CS"/>
</dbReference>
<proteinExistence type="inferred from homology"/>
<dbReference type="InterPro" id="IPR025110">
    <property type="entry name" value="AMP-bd_C"/>
</dbReference>
<evidence type="ECO:0000256" key="1">
    <source>
        <dbReference type="ARBA" id="ARBA00006432"/>
    </source>
</evidence>
<evidence type="ECO:0000313" key="8">
    <source>
        <dbReference type="Proteomes" id="UP001605036"/>
    </source>
</evidence>
<evidence type="ECO:0000259" key="5">
    <source>
        <dbReference type="Pfam" id="PF00501"/>
    </source>
</evidence>
<gene>
    <name evidence="7" type="ORF">R1flu_020579</name>
</gene>
<feature type="domain" description="AMP-dependent synthetase/ligase" evidence="5">
    <location>
        <begin position="41"/>
        <end position="402"/>
    </location>
</feature>
<comment type="catalytic activity">
    <reaction evidence="4">
        <text>(E)-4-coumarate + ATP + CoA = (E)-4-coumaroyl-CoA + AMP + diphosphate</text>
        <dbReference type="Rhea" id="RHEA:19641"/>
        <dbReference type="ChEBI" id="CHEBI:12876"/>
        <dbReference type="ChEBI" id="CHEBI:30616"/>
        <dbReference type="ChEBI" id="CHEBI:33019"/>
        <dbReference type="ChEBI" id="CHEBI:57287"/>
        <dbReference type="ChEBI" id="CHEBI:85008"/>
        <dbReference type="ChEBI" id="CHEBI:456215"/>
        <dbReference type="EC" id="6.2.1.12"/>
    </reaction>
    <physiologicalReaction direction="left-to-right" evidence="4">
        <dbReference type="Rhea" id="RHEA:19642"/>
    </physiologicalReaction>
</comment>
<name>A0ABD1ZNK1_9MARC</name>
<keyword evidence="8" id="KW-1185">Reference proteome</keyword>
<evidence type="ECO:0000259" key="6">
    <source>
        <dbReference type="Pfam" id="PF13193"/>
    </source>
</evidence>
<dbReference type="PROSITE" id="PS00455">
    <property type="entry name" value="AMP_BINDING"/>
    <property type="match status" value="1"/>
</dbReference>